<comment type="similarity">
    <text evidence="1">Belongs to the trichodiene synthase family.</text>
</comment>
<dbReference type="InterPro" id="IPR024652">
    <property type="entry name" value="Trichodiene_synth"/>
</dbReference>
<keyword evidence="4" id="KW-1185">Reference proteome</keyword>
<organism evidence="3 4">
    <name type="scientific">Aspergillus avenaceus</name>
    <dbReference type="NCBI Taxonomy" id="36643"/>
    <lineage>
        <taxon>Eukaryota</taxon>
        <taxon>Fungi</taxon>
        <taxon>Dikarya</taxon>
        <taxon>Ascomycota</taxon>
        <taxon>Pezizomycotina</taxon>
        <taxon>Eurotiomycetes</taxon>
        <taxon>Eurotiomycetidae</taxon>
        <taxon>Eurotiales</taxon>
        <taxon>Aspergillaceae</taxon>
        <taxon>Aspergillus</taxon>
        <taxon>Aspergillus subgen. Circumdati</taxon>
    </lineage>
</organism>
<dbReference type="InterPro" id="IPR008949">
    <property type="entry name" value="Isoprenoid_synthase_dom_sf"/>
</dbReference>
<evidence type="ECO:0000256" key="2">
    <source>
        <dbReference type="ARBA" id="ARBA00023239"/>
    </source>
</evidence>
<protein>
    <recommendedName>
        <fullName evidence="5">Isoprenoid synthase domain-containing protein</fullName>
    </recommendedName>
</protein>
<name>A0A5N6TUJ8_ASPAV</name>
<dbReference type="GO" id="GO:0016838">
    <property type="term" value="F:carbon-oxygen lyase activity, acting on phosphates"/>
    <property type="evidence" value="ECO:0007669"/>
    <property type="project" value="InterPro"/>
</dbReference>
<gene>
    <name evidence="3" type="ORF">BDV25DRAFT_155650</name>
</gene>
<dbReference type="EMBL" id="ML742112">
    <property type="protein sequence ID" value="KAE8149789.1"/>
    <property type="molecule type" value="Genomic_DNA"/>
</dbReference>
<evidence type="ECO:0000313" key="3">
    <source>
        <dbReference type="EMBL" id="KAE8149789.1"/>
    </source>
</evidence>
<sequence>MLGNIVESAVSERLNLPGSFSRRASQFIRDKTGAGEVYAHFMFPEHLVKETRYLPTYAPVIACIRDIVDDVNDILSFFKESVVGSETNTHIMNRARASCCSPDDVLEQVCRDAAETIHVASDAVAGEEVVQQLLREFVNGYIMWHLCEDRYWIKEVGIVMTEGKD</sequence>
<dbReference type="Proteomes" id="UP000325780">
    <property type="component" value="Unassembled WGS sequence"/>
</dbReference>
<reference evidence="3 4" key="1">
    <citation type="submission" date="2019-04" db="EMBL/GenBank/DDBJ databases">
        <title>Friends and foes A comparative genomics study of 23 Aspergillus species from section Flavi.</title>
        <authorList>
            <consortium name="DOE Joint Genome Institute"/>
            <person name="Kjaerbolling I."/>
            <person name="Vesth T."/>
            <person name="Frisvad J.C."/>
            <person name="Nybo J.L."/>
            <person name="Theobald S."/>
            <person name="Kildgaard S."/>
            <person name="Isbrandt T."/>
            <person name="Kuo A."/>
            <person name="Sato A."/>
            <person name="Lyhne E.K."/>
            <person name="Kogle M.E."/>
            <person name="Wiebenga A."/>
            <person name="Kun R.S."/>
            <person name="Lubbers R.J."/>
            <person name="Makela M.R."/>
            <person name="Barry K."/>
            <person name="Chovatia M."/>
            <person name="Clum A."/>
            <person name="Daum C."/>
            <person name="Haridas S."/>
            <person name="He G."/>
            <person name="LaButti K."/>
            <person name="Lipzen A."/>
            <person name="Mondo S."/>
            <person name="Riley R."/>
            <person name="Salamov A."/>
            <person name="Simmons B.A."/>
            <person name="Magnuson J.K."/>
            <person name="Henrissat B."/>
            <person name="Mortensen U.H."/>
            <person name="Larsen T.O."/>
            <person name="Devries R.P."/>
            <person name="Grigoriev I.V."/>
            <person name="Machida M."/>
            <person name="Baker S.E."/>
            <person name="Andersen M.R."/>
        </authorList>
    </citation>
    <scope>NUCLEOTIDE SEQUENCE [LARGE SCALE GENOMIC DNA]</scope>
    <source>
        <strain evidence="3 4">IBT 18842</strain>
    </source>
</reference>
<dbReference type="SUPFAM" id="SSF48576">
    <property type="entry name" value="Terpenoid synthases"/>
    <property type="match status" value="1"/>
</dbReference>
<evidence type="ECO:0000256" key="1">
    <source>
        <dbReference type="ARBA" id="ARBA00007946"/>
    </source>
</evidence>
<dbReference type="Pfam" id="PF06330">
    <property type="entry name" value="TRI5"/>
    <property type="match status" value="1"/>
</dbReference>
<accession>A0A5N6TUJ8</accession>
<dbReference type="Gene3D" id="1.10.600.10">
    <property type="entry name" value="Farnesyl Diphosphate Synthase"/>
    <property type="match status" value="1"/>
</dbReference>
<evidence type="ECO:0008006" key="5">
    <source>
        <dbReference type="Google" id="ProtNLM"/>
    </source>
</evidence>
<dbReference type="OrthoDB" id="2998174at2759"/>
<proteinExistence type="inferred from homology"/>
<dbReference type="AlphaFoldDB" id="A0A5N6TUJ8"/>
<evidence type="ECO:0000313" key="4">
    <source>
        <dbReference type="Proteomes" id="UP000325780"/>
    </source>
</evidence>
<keyword evidence="2" id="KW-0456">Lyase</keyword>